<dbReference type="EMBL" id="JARQBN010000004">
    <property type="protein sequence ID" value="MDT2827536.1"/>
    <property type="molecule type" value="Genomic_DNA"/>
</dbReference>
<evidence type="ECO:0000313" key="3">
    <source>
        <dbReference type="Proteomes" id="UP001265301"/>
    </source>
</evidence>
<reference evidence="2 3" key="1">
    <citation type="submission" date="2023-03" db="EMBL/GenBank/DDBJ databases">
        <authorList>
            <person name="Shen W."/>
            <person name="Cai J."/>
        </authorList>
    </citation>
    <scope>NUCLEOTIDE SEQUENCE [LARGE SCALE GENOMIC DNA]</scope>
    <source>
        <strain evidence="2 3">B101</strain>
    </source>
</reference>
<dbReference type="SUPFAM" id="SSF53448">
    <property type="entry name" value="Nucleotide-diphospho-sugar transferases"/>
    <property type="match status" value="1"/>
</dbReference>
<dbReference type="RefSeq" id="WP_311818641.1">
    <property type="nucleotide sequence ID" value="NZ_JARQBN010000004.1"/>
</dbReference>
<feature type="domain" description="Glycosyltransferase 2-like" evidence="1">
    <location>
        <begin position="7"/>
        <end position="148"/>
    </location>
</feature>
<comment type="caution">
    <text evidence="2">The sequence shown here is derived from an EMBL/GenBank/DDBJ whole genome shotgun (WGS) entry which is preliminary data.</text>
</comment>
<evidence type="ECO:0000259" key="1">
    <source>
        <dbReference type="Pfam" id="PF00535"/>
    </source>
</evidence>
<dbReference type="InterPro" id="IPR001173">
    <property type="entry name" value="Glyco_trans_2-like"/>
</dbReference>
<dbReference type="PANTHER" id="PTHR22916">
    <property type="entry name" value="GLYCOSYLTRANSFERASE"/>
    <property type="match status" value="1"/>
</dbReference>
<name>A0ABU3FNQ2_9ENTE</name>
<dbReference type="EC" id="2.4.-.-" evidence="2"/>
<keyword evidence="3" id="KW-1185">Reference proteome</keyword>
<dbReference type="GO" id="GO:0016757">
    <property type="term" value="F:glycosyltransferase activity"/>
    <property type="evidence" value="ECO:0007669"/>
    <property type="project" value="UniProtKB-KW"/>
</dbReference>
<gene>
    <name evidence="2" type="ORF">P7H59_03600</name>
</gene>
<keyword evidence="2" id="KW-0808">Transferase</keyword>
<organism evidence="2 3">
    <name type="scientific">Enterococcus viikkiensis</name>
    <dbReference type="NCBI Taxonomy" id="930854"/>
    <lineage>
        <taxon>Bacteria</taxon>
        <taxon>Bacillati</taxon>
        <taxon>Bacillota</taxon>
        <taxon>Bacilli</taxon>
        <taxon>Lactobacillales</taxon>
        <taxon>Enterococcaceae</taxon>
        <taxon>Enterococcus</taxon>
    </lineage>
</organism>
<dbReference type="PANTHER" id="PTHR22916:SF3">
    <property type="entry name" value="UDP-GLCNAC:BETAGAL BETA-1,3-N-ACETYLGLUCOSAMINYLTRANSFERASE-LIKE PROTEIN 1"/>
    <property type="match status" value="1"/>
</dbReference>
<sequence length="321" mass="37043">MEKYTTSVVIATYNGEKYVYEQLKSIFNQTLLPDEVIISDDLSTDSTTEIVDKFIKKNDLSGQWKLIRNKKNLGWRKNFIDLIGAASGDIIFTCDQDDVWKPNKLEIMTAQFKQNSEIDVLVSDYDELIENTGKSAKLRSLETEEENGTQKLKFTYKNILLKRPGCVFALAKGFVPEVISYFDNLEMPAHDVAMWGSALVNDGLYYLAEPTIDFRRHENSSFQKEIKSIEMKDSAYQIRINQMKRFNVRIGCALSYLENKNNLCDKDKKKKLLREMLKENDIRIKVLKSKKLSLLLKSASSYMSVFNFCADLKHLLKTKTV</sequence>
<protein>
    <submittedName>
        <fullName evidence="2">Glycosyltransferase</fullName>
        <ecNumber evidence="2">2.4.-.-</ecNumber>
    </submittedName>
</protein>
<dbReference type="Proteomes" id="UP001265301">
    <property type="component" value="Unassembled WGS sequence"/>
</dbReference>
<keyword evidence="2" id="KW-0328">Glycosyltransferase</keyword>
<dbReference type="InterPro" id="IPR029044">
    <property type="entry name" value="Nucleotide-diphossugar_trans"/>
</dbReference>
<accession>A0ABU3FNQ2</accession>
<proteinExistence type="predicted"/>
<dbReference type="Pfam" id="PF00535">
    <property type="entry name" value="Glycos_transf_2"/>
    <property type="match status" value="1"/>
</dbReference>
<evidence type="ECO:0000313" key="2">
    <source>
        <dbReference type="EMBL" id="MDT2827536.1"/>
    </source>
</evidence>
<dbReference type="Gene3D" id="3.90.550.10">
    <property type="entry name" value="Spore Coat Polysaccharide Biosynthesis Protein SpsA, Chain A"/>
    <property type="match status" value="1"/>
</dbReference>